<feature type="transmembrane region" description="Helical" evidence="1">
    <location>
        <begin position="251"/>
        <end position="269"/>
    </location>
</feature>
<dbReference type="RefSeq" id="WP_308984796.1">
    <property type="nucleotide sequence ID" value="NZ_JARXIC010000010.1"/>
</dbReference>
<sequence>MQNEPSSPARNTASAYLTAITVILAPALSFSIQPITGKYLLPILGGTATTWLSTLIFFQACVLIGYLSAFAIVKMNGKLQSICMAIFAILSVILLKAPPEITPGAMSIWQLILGLSFSLIIPVTFLFTIGVVLHEWLGVARGHIPWYLYALSNLGSILALLIYPFWIEPNISLEAQSLAWRISLGLLALLVLSLCVNRWHLPPASFRPKASNEDAASRQRILYWLLLAFLSCLLFMATTRELTAELGSHPLAWVLPLAIYLGAFSLTFSGFWGRKLNIATGIVFVITFTAYVYKQGLAMNGLDARSIQLLLLNVAAGCVFLNGTLYQSRSQSSFTSFYIMIALGGCLAGLFSTLIAPYIFNRNYEFQLAAFLSILIVISVCQINKPILKLALLLVFLSPACWLLSHDLHKINAKAPKIQNHFMRSIYSQNILTVAPGRLSISSEATLHGSEITQTDIKGLPTTYYHLESPIGMVFEYLNTKNDQSSRKIGVIGLGAGTLAYYGRQQDHMVFWDIDPSILQIAENFFNYLSNSPATTELRLADGRIGIRELDSPLQMLIVDAFTGDAVPSHLLTKEAFSEFSNAAPNGWIIYHISSRWMEVTPVLQANLEASKRRGVRIMTIIPPEVASKTDYRSASYIVIPPIDEVDKFLDFLRPKADSNPYVSSMFKVPSNLRQSIPWTDSQNSITDLLLWSKFL</sequence>
<feature type="transmembrane region" description="Helical" evidence="1">
    <location>
        <begin position="276"/>
        <end position="293"/>
    </location>
</feature>
<feature type="transmembrane region" description="Helical" evidence="1">
    <location>
        <begin position="146"/>
        <end position="166"/>
    </location>
</feature>
<feature type="transmembrane region" description="Helical" evidence="1">
    <location>
        <begin position="12"/>
        <end position="32"/>
    </location>
</feature>
<feature type="transmembrane region" description="Helical" evidence="1">
    <location>
        <begin position="337"/>
        <end position="360"/>
    </location>
</feature>
<feature type="transmembrane region" description="Helical" evidence="1">
    <location>
        <begin position="305"/>
        <end position="325"/>
    </location>
</feature>
<feature type="transmembrane region" description="Helical" evidence="1">
    <location>
        <begin position="221"/>
        <end position="239"/>
    </location>
</feature>
<keyword evidence="1" id="KW-1133">Transmembrane helix</keyword>
<keyword evidence="3" id="KW-1185">Reference proteome</keyword>
<feature type="transmembrane region" description="Helical" evidence="1">
    <location>
        <begin position="109"/>
        <end position="134"/>
    </location>
</feature>
<reference evidence="2 3" key="1">
    <citation type="submission" date="2023-04" db="EMBL/GenBank/DDBJ databases">
        <title>A novel bacteria isolated from coastal sediment.</title>
        <authorList>
            <person name="Liu X.-J."/>
            <person name="Du Z.-J."/>
        </authorList>
    </citation>
    <scope>NUCLEOTIDE SEQUENCE [LARGE SCALE GENOMIC DNA]</scope>
    <source>
        <strain evidence="2 3">SDUM461004</strain>
    </source>
</reference>
<organism evidence="2 3">
    <name type="scientific">Thalassobacterium sedimentorum</name>
    <dbReference type="NCBI Taxonomy" id="3041258"/>
    <lineage>
        <taxon>Bacteria</taxon>
        <taxon>Pseudomonadati</taxon>
        <taxon>Verrucomicrobiota</taxon>
        <taxon>Opitutia</taxon>
        <taxon>Puniceicoccales</taxon>
        <taxon>Coraliomargaritaceae</taxon>
        <taxon>Thalassobacterium</taxon>
    </lineage>
</organism>
<dbReference type="Proteomes" id="UP001243717">
    <property type="component" value="Unassembled WGS sequence"/>
</dbReference>
<feature type="transmembrane region" description="Helical" evidence="1">
    <location>
        <begin position="79"/>
        <end position="97"/>
    </location>
</feature>
<dbReference type="InterPro" id="IPR029063">
    <property type="entry name" value="SAM-dependent_MTases_sf"/>
</dbReference>
<dbReference type="Gene3D" id="3.40.50.150">
    <property type="entry name" value="Vaccinia Virus protein VP39"/>
    <property type="match status" value="1"/>
</dbReference>
<evidence type="ECO:0000256" key="1">
    <source>
        <dbReference type="SAM" id="Phobius"/>
    </source>
</evidence>
<protein>
    <recommendedName>
        <fullName evidence="4">Spermidine synthase</fullName>
    </recommendedName>
</protein>
<evidence type="ECO:0008006" key="4">
    <source>
        <dbReference type="Google" id="ProtNLM"/>
    </source>
</evidence>
<comment type="caution">
    <text evidence="2">The sequence shown here is derived from an EMBL/GenBank/DDBJ whole genome shotgun (WGS) entry which is preliminary data.</text>
</comment>
<feature type="transmembrane region" description="Helical" evidence="1">
    <location>
        <begin position="178"/>
        <end position="200"/>
    </location>
</feature>
<proteinExistence type="predicted"/>
<dbReference type="EMBL" id="JARXIC010000010">
    <property type="protein sequence ID" value="MDQ8194316.1"/>
    <property type="molecule type" value="Genomic_DNA"/>
</dbReference>
<accession>A0ABU1AKP7</accession>
<evidence type="ECO:0000313" key="3">
    <source>
        <dbReference type="Proteomes" id="UP001243717"/>
    </source>
</evidence>
<dbReference type="SUPFAM" id="SSF53335">
    <property type="entry name" value="S-adenosyl-L-methionine-dependent methyltransferases"/>
    <property type="match status" value="1"/>
</dbReference>
<keyword evidence="1" id="KW-0812">Transmembrane</keyword>
<feature type="transmembrane region" description="Helical" evidence="1">
    <location>
        <begin position="390"/>
        <end position="408"/>
    </location>
</feature>
<keyword evidence="1" id="KW-0472">Membrane</keyword>
<feature type="transmembrane region" description="Helical" evidence="1">
    <location>
        <begin position="52"/>
        <end position="72"/>
    </location>
</feature>
<gene>
    <name evidence="2" type="ORF">QEH59_07760</name>
</gene>
<name>A0ABU1AKP7_9BACT</name>
<evidence type="ECO:0000313" key="2">
    <source>
        <dbReference type="EMBL" id="MDQ8194316.1"/>
    </source>
</evidence>
<feature type="transmembrane region" description="Helical" evidence="1">
    <location>
        <begin position="366"/>
        <end position="383"/>
    </location>
</feature>